<dbReference type="CDD" id="cd02440">
    <property type="entry name" value="AdoMet_MTases"/>
    <property type="match status" value="1"/>
</dbReference>
<evidence type="ECO:0000313" key="4">
    <source>
        <dbReference type="Proteomes" id="UP000625316"/>
    </source>
</evidence>
<keyword evidence="1" id="KW-0472">Membrane</keyword>
<comment type="caution">
    <text evidence="3">The sequence shown here is derived from an EMBL/GenBank/DDBJ whole genome shotgun (WGS) entry which is preliminary data.</text>
</comment>
<keyword evidence="4" id="KW-1185">Reference proteome</keyword>
<dbReference type="SUPFAM" id="SSF53335">
    <property type="entry name" value="S-adenosyl-L-methionine-dependent methyltransferases"/>
    <property type="match status" value="1"/>
</dbReference>
<dbReference type="Gene3D" id="3.40.50.150">
    <property type="entry name" value="Vaccinia Virus protein VP39"/>
    <property type="match status" value="1"/>
</dbReference>
<feature type="domain" description="Methyltransferase type 11" evidence="2">
    <location>
        <begin position="141"/>
        <end position="257"/>
    </location>
</feature>
<sequence length="324" mass="35922">MTASLDSRSPLTVRLVNFVLGITPLFAFAKKRARKMMIERAESMGVMWREQAAQLQARDWQMEFDAVNNPQLEYPEYYVKPFHAYNEGNLGWSPATEVELAAYAVHARIWSDSGVNGDPLLRQSFHDVLKQAVVDPPHDMVDLGCGVGMSTFALQDTFPGSQITGADLSPYFLAVAQYRTALRQAGKGNGLQLQVCEPNQQSAPTWVHAAAESTGLPAASYDLVSSCLVFHELPQAVSVQIIQEAKRLLRPGGYLAIMDMNPRSAVFLKMPPYILTLLKSTEPYLDEYFRLDLCEAIVTAGFESPKVVCNTPRHRTIVAQLPSV</sequence>
<keyword evidence="1" id="KW-1133">Transmembrane helix</keyword>
<dbReference type="InterPro" id="IPR050508">
    <property type="entry name" value="Methyltransf_Superfamily"/>
</dbReference>
<proteinExistence type="predicted"/>
<protein>
    <submittedName>
        <fullName evidence="3">Class I SAM-dependent methyltransferase</fullName>
    </submittedName>
</protein>
<gene>
    <name evidence="3" type="ORF">IQ266_13565</name>
</gene>
<evidence type="ECO:0000313" key="3">
    <source>
        <dbReference type="EMBL" id="MBE9030760.1"/>
    </source>
</evidence>
<dbReference type="InterPro" id="IPR029063">
    <property type="entry name" value="SAM-dependent_MTases_sf"/>
</dbReference>
<dbReference type="PANTHER" id="PTHR42912:SF68">
    <property type="entry name" value="METHYLTRANSFERASE TYPE 11 DOMAIN-CONTAINING PROTEIN"/>
    <property type="match status" value="1"/>
</dbReference>
<organism evidence="3 4">
    <name type="scientific">Romeriopsis navalis LEGE 11480</name>
    <dbReference type="NCBI Taxonomy" id="2777977"/>
    <lineage>
        <taxon>Bacteria</taxon>
        <taxon>Bacillati</taxon>
        <taxon>Cyanobacteriota</taxon>
        <taxon>Cyanophyceae</taxon>
        <taxon>Leptolyngbyales</taxon>
        <taxon>Leptolyngbyaceae</taxon>
        <taxon>Romeriopsis</taxon>
        <taxon>Romeriopsis navalis</taxon>
    </lineage>
</organism>
<dbReference type="Proteomes" id="UP000625316">
    <property type="component" value="Unassembled WGS sequence"/>
</dbReference>
<dbReference type="GO" id="GO:0032259">
    <property type="term" value="P:methylation"/>
    <property type="evidence" value="ECO:0007669"/>
    <property type="project" value="UniProtKB-KW"/>
</dbReference>
<dbReference type="GO" id="GO:0008757">
    <property type="term" value="F:S-adenosylmethionine-dependent methyltransferase activity"/>
    <property type="evidence" value="ECO:0007669"/>
    <property type="project" value="InterPro"/>
</dbReference>
<accession>A0A928VQJ1</accession>
<evidence type="ECO:0000256" key="1">
    <source>
        <dbReference type="SAM" id="Phobius"/>
    </source>
</evidence>
<dbReference type="AlphaFoldDB" id="A0A928VQJ1"/>
<keyword evidence="3" id="KW-0808">Transferase</keyword>
<dbReference type="InterPro" id="IPR013216">
    <property type="entry name" value="Methyltransf_11"/>
</dbReference>
<dbReference type="RefSeq" id="WP_264325589.1">
    <property type="nucleotide sequence ID" value="NZ_JADEXQ010000044.1"/>
</dbReference>
<name>A0A928VQJ1_9CYAN</name>
<evidence type="ECO:0000259" key="2">
    <source>
        <dbReference type="Pfam" id="PF08241"/>
    </source>
</evidence>
<dbReference type="Pfam" id="PF08241">
    <property type="entry name" value="Methyltransf_11"/>
    <property type="match status" value="1"/>
</dbReference>
<dbReference type="PANTHER" id="PTHR42912">
    <property type="entry name" value="METHYLTRANSFERASE"/>
    <property type="match status" value="1"/>
</dbReference>
<feature type="transmembrane region" description="Helical" evidence="1">
    <location>
        <begin position="12"/>
        <end position="29"/>
    </location>
</feature>
<keyword evidence="1" id="KW-0812">Transmembrane</keyword>
<dbReference type="EMBL" id="JADEXQ010000044">
    <property type="protein sequence ID" value="MBE9030760.1"/>
    <property type="molecule type" value="Genomic_DNA"/>
</dbReference>
<keyword evidence="3" id="KW-0489">Methyltransferase</keyword>
<reference evidence="3" key="1">
    <citation type="submission" date="2020-10" db="EMBL/GenBank/DDBJ databases">
        <authorList>
            <person name="Castelo-Branco R."/>
            <person name="Eusebio N."/>
            <person name="Adriana R."/>
            <person name="Vieira A."/>
            <person name="Brugerolle De Fraissinette N."/>
            <person name="Rezende De Castro R."/>
            <person name="Schneider M.P."/>
            <person name="Vasconcelos V."/>
            <person name="Leao P.N."/>
        </authorList>
    </citation>
    <scope>NUCLEOTIDE SEQUENCE</scope>
    <source>
        <strain evidence="3">LEGE 11480</strain>
    </source>
</reference>